<dbReference type="RefSeq" id="WP_184136818.1">
    <property type="nucleotide sequence ID" value="NZ_JACHKT010000038.1"/>
</dbReference>
<gene>
    <name evidence="1" type="ORF">HNP25_003878</name>
</gene>
<sequence>MKLLIVFTLIILLVESKADCQVKIECNKVDTGLNYKKNPNTKVWKINDAVVAYESEMTIDVDGSPQAYHPQNIGLDNLSSAGGITNLSKNVIVFEGDKPYIQTEEDPFPGYYLSQTSLQDATKKVTDYRRYVNSEEIPYIAIPANLRTIGVKNGDLAYVFSRKTGKSCFAIIADTGSNTHIGEGSIKLAENLGIKLIYKKTIKQIVGSDSSGGIVYLIFPNSGIKKPLTLAQIEAQSQQFNMAEINNILECL</sequence>
<name>A0A841EQK9_9BACT</name>
<protein>
    <recommendedName>
        <fullName evidence="3">Chitosanase of glycosyl hydrolase group 75</fullName>
    </recommendedName>
</protein>
<proteinExistence type="predicted"/>
<dbReference type="AlphaFoldDB" id="A0A841EQK9"/>
<keyword evidence="2" id="KW-1185">Reference proteome</keyword>
<accession>A0A841EQK9</accession>
<organism evidence="1 2">
    <name type="scientific">Arcicella rosea</name>
    <dbReference type="NCBI Taxonomy" id="502909"/>
    <lineage>
        <taxon>Bacteria</taxon>
        <taxon>Pseudomonadati</taxon>
        <taxon>Bacteroidota</taxon>
        <taxon>Cytophagia</taxon>
        <taxon>Cytophagales</taxon>
        <taxon>Flectobacillaceae</taxon>
        <taxon>Arcicella</taxon>
    </lineage>
</organism>
<evidence type="ECO:0000313" key="1">
    <source>
        <dbReference type="EMBL" id="MBB6005206.1"/>
    </source>
</evidence>
<evidence type="ECO:0008006" key="3">
    <source>
        <dbReference type="Google" id="ProtNLM"/>
    </source>
</evidence>
<reference evidence="1 2" key="1">
    <citation type="submission" date="2020-08" db="EMBL/GenBank/DDBJ databases">
        <title>Functional genomics of gut bacteria from endangered species of beetles.</title>
        <authorList>
            <person name="Carlos-Shanley C."/>
        </authorList>
    </citation>
    <scope>NUCLEOTIDE SEQUENCE [LARGE SCALE GENOMIC DNA]</scope>
    <source>
        <strain evidence="1 2">S00070</strain>
    </source>
</reference>
<evidence type="ECO:0000313" key="2">
    <source>
        <dbReference type="Proteomes" id="UP000524404"/>
    </source>
</evidence>
<comment type="caution">
    <text evidence="1">The sequence shown here is derived from an EMBL/GenBank/DDBJ whole genome shotgun (WGS) entry which is preliminary data.</text>
</comment>
<dbReference type="EMBL" id="JACHKT010000038">
    <property type="protein sequence ID" value="MBB6005206.1"/>
    <property type="molecule type" value="Genomic_DNA"/>
</dbReference>
<dbReference type="Proteomes" id="UP000524404">
    <property type="component" value="Unassembled WGS sequence"/>
</dbReference>